<evidence type="ECO:0000313" key="2">
    <source>
        <dbReference type="Proteomes" id="UP000076858"/>
    </source>
</evidence>
<dbReference type="Proteomes" id="UP000076858">
    <property type="component" value="Unassembled WGS sequence"/>
</dbReference>
<protein>
    <submittedName>
        <fullName evidence="1">Uncharacterized protein</fullName>
    </submittedName>
</protein>
<comment type="caution">
    <text evidence="1">The sequence shown here is derived from an EMBL/GenBank/DDBJ whole genome shotgun (WGS) entry which is preliminary data.</text>
</comment>
<evidence type="ECO:0000313" key="1">
    <source>
        <dbReference type="EMBL" id="KZS11974.1"/>
    </source>
</evidence>
<proteinExistence type="predicted"/>
<sequence length="111" mass="12591">MASYYFISQKKKCIPVKFESPRVICPNIFMRGGGSCSASCGFLGMLGTKSLLQLKEIKYLKFYRNKCNSFMGSNPRKKIVSLVCKRLGPNTVLCPSVCVYDVRAEFDFFYP</sequence>
<gene>
    <name evidence="1" type="ORF">APZ42_023201</name>
</gene>
<keyword evidence="2" id="KW-1185">Reference proteome</keyword>
<reference evidence="1 2" key="1">
    <citation type="submission" date="2016-03" db="EMBL/GenBank/DDBJ databases">
        <title>EvidentialGene: Evidence-directed Construction of Genes on Genomes.</title>
        <authorList>
            <person name="Gilbert D.G."/>
            <person name="Choi J.-H."/>
            <person name="Mockaitis K."/>
            <person name="Colbourne J."/>
            <person name="Pfrender M."/>
        </authorList>
    </citation>
    <scope>NUCLEOTIDE SEQUENCE [LARGE SCALE GENOMIC DNA]</scope>
    <source>
        <strain evidence="1 2">Xinb3</strain>
        <tissue evidence="1">Complete organism</tissue>
    </source>
</reference>
<dbReference type="EMBL" id="LRGB01001416">
    <property type="protein sequence ID" value="KZS11974.1"/>
    <property type="molecule type" value="Genomic_DNA"/>
</dbReference>
<organism evidence="1 2">
    <name type="scientific">Daphnia magna</name>
    <dbReference type="NCBI Taxonomy" id="35525"/>
    <lineage>
        <taxon>Eukaryota</taxon>
        <taxon>Metazoa</taxon>
        <taxon>Ecdysozoa</taxon>
        <taxon>Arthropoda</taxon>
        <taxon>Crustacea</taxon>
        <taxon>Branchiopoda</taxon>
        <taxon>Diplostraca</taxon>
        <taxon>Cladocera</taxon>
        <taxon>Anomopoda</taxon>
        <taxon>Daphniidae</taxon>
        <taxon>Daphnia</taxon>
    </lineage>
</organism>
<name>A0A162DHW8_9CRUS</name>
<dbReference type="AlphaFoldDB" id="A0A162DHW8"/>
<accession>A0A162DHW8</accession>